<dbReference type="RefSeq" id="WP_155477919.1">
    <property type="nucleotide sequence ID" value="NZ_WNKU01000038.1"/>
</dbReference>
<reference evidence="1 2" key="1">
    <citation type="submission" date="2019-11" db="EMBL/GenBank/DDBJ databases">
        <title>Whole-genome sequence of a the green, strictly anaerobic photosynthetic bacterium Heliobacillus mobilis DSM 6151.</title>
        <authorList>
            <person name="Kyndt J.A."/>
            <person name="Meyer T.E."/>
        </authorList>
    </citation>
    <scope>NUCLEOTIDE SEQUENCE [LARGE SCALE GENOMIC DNA]</scope>
    <source>
        <strain evidence="1 2">DSM 6151</strain>
    </source>
</reference>
<dbReference type="EMBL" id="WNKU01000038">
    <property type="protein sequence ID" value="MTV50838.1"/>
    <property type="molecule type" value="Genomic_DNA"/>
</dbReference>
<dbReference type="InterPro" id="IPR045920">
    <property type="entry name" value="DUF6339"/>
</dbReference>
<evidence type="ECO:0000313" key="1">
    <source>
        <dbReference type="EMBL" id="MTV50838.1"/>
    </source>
</evidence>
<gene>
    <name evidence="1" type="ORF">GJ688_18055</name>
</gene>
<comment type="caution">
    <text evidence="1">The sequence shown here is derived from an EMBL/GenBank/DDBJ whole genome shotgun (WGS) entry which is preliminary data.</text>
</comment>
<dbReference type="OrthoDB" id="86327at2"/>
<name>A0A6I3SP88_HELMO</name>
<dbReference type="AlphaFoldDB" id="A0A6I3SP88"/>
<protein>
    <submittedName>
        <fullName evidence="1">Uncharacterized protein</fullName>
    </submittedName>
</protein>
<evidence type="ECO:0000313" key="2">
    <source>
        <dbReference type="Proteomes" id="UP000430670"/>
    </source>
</evidence>
<organism evidence="1 2">
    <name type="scientific">Heliobacterium mobile</name>
    <name type="common">Heliobacillus mobilis</name>
    <dbReference type="NCBI Taxonomy" id="28064"/>
    <lineage>
        <taxon>Bacteria</taxon>
        <taxon>Bacillati</taxon>
        <taxon>Bacillota</taxon>
        <taxon>Clostridia</taxon>
        <taxon>Eubacteriales</taxon>
        <taxon>Heliobacteriaceae</taxon>
        <taxon>Heliobacterium</taxon>
    </lineage>
</organism>
<sequence>MKLYFLSETSLEILKGNIKLNLRKYTNTTNDWIYDYFNDKSPFIEYKVIVNDFTLDMSSDKPEETDVENIKRIYTNMISLTETQATDERLWSGLEHGIFWDYMQYRWQMNKKLPSESEINSRFFFGQSKRRSLLTNTISRLWWIGKLTYDDNRKNPFELTEYLKYDFATKILMLFSSNYSSNPTIVRALLSSLLDLERKGTTIDRETFREVTKYLNVLGGTYILDYLDEEVLKDKITNQVTKLIS</sequence>
<accession>A0A6I3SP88</accession>
<keyword evidence="2" id="KW-1185">Reference proteome</keyword>
<dbReference type="Pfam" id="PF19866">
    <property type="entry name" value="DUF6339"/>
    <property type="match status" value="1"/>
</dbReference>
<dbReference type="Proteomes" id="UP000430670">
    <property type="component" value="Unassembled WGS sequence"/>
</dbReference>
<proteinExistence type="predicted"/>